<keyword evidence="6" id="KW-0560">Oxidoreductase</keyword>
<evidence type="ECO:0000256" key="11">
    <source>
        <dbReference type="ARBA" id="ARBA00038856"/>
    </source>
</evidence>
<dbReference type="PANTHER" id="PTHR47470:SF1">
    <property type="entry name" value="FAD-DEPENDENT OXIDOREDUCTASE 2 FAD BINDING DOMAIN-CONTAINING PROTEIN"/>
    <property type="match status" value="1"/>
</dbReference>
<dbReference type="Gene3D" id="3.50.50.60">
    <property type="entry name" value="FAD/NAD(P)-binding domain"/>
    <property type="match status" value="3"/>
</dbReference>
<evidence type="ECO:0000313" key="18">
    <source>
        <dbReference type="Proteomes" id="UP000808337"/>
    </source>
</evidence>
<reference evidence="17 18" key="1">
    <citation type="submission" date="2020-10" db="EMBL/GenBank/DDBJ databases">
        <title>Connecting structure to function with the recovery of over 1000 high-quality activated sludge metagenome-assembled genomes encoding full-length rRNA genes using long-read sequencing.</title>
        <authorList>
            <person name="Singleton C.M."/>
            <person name="Petriglieri F."/>
            <person name="Kristensen J.M."/>
            <person name="Kirkegaard R.H."/>
            <person name="Michaelsen T.Y."/>
            <person name="Andersen M.H."/>
            <person name="Karst S.M."/>
            <person name="Dueholm M.S."/>
            <person name="Nielsen P.H."/>
            <person name="Albertsen M."/>
        </authorList>
    </citation>
    <scope>NUCLEOTIDE SEQUENCE [LARGE SCALE GENOMIC DNA]</scope>
    <source>
        <strain evidence="17">Ribe_18-Q3-R11-54_MAXAC.273</strain>
    </source>
</reference>
<dbReference type="Pfam" id="PF13450">
    <property type="entry name" value="NAD_binding_8"/>
    <property type="match status" value="1"/>
</dbReference>
<feature type="domain" description="Glucose-methanol-choline oxidoreductase C-terminal" evidence="16">
    <location>
        <begin position="455"/>
        <end position="511"/>
    </location>
</feature>
<keyword evidence="4" id="KW-0285">Flavoprotein</keyword>
<evidence type="ECO:0000256" key="15">
    <source>
        <dbReference type="ARBA" id="ARBA00049778"/>
    </source>
</evidence>
<keyword evidence="9" id="KW-0753">Steroid metabolism</keyword>
<comment type="cofactor">
    <cofactor evidence="1">
        <name>FAD</name>
        <dbReference type="ChEBI" id="CHEBI:57692"/>
    </cofactor>
</comment>
<evidence type="ECO:0000256" key="1">
    <source>
        <dbReference type="ARBA" id="ARBA00001974"/>
    </source>
</evidence>
<dbReference type="InterPro" id="IPR007867">
    <property type="entry name" value="GMC_OxRtase_C"/>
</dbReference>
<dbReference type="InterPro" id="IPR036188">
    <property type="entry name" value="FAD/NAD-bd_sf"/>
</dbReference>
<keyword evidence="3" id="KW-0153">Cholesterol metabolism</keyword>
<comment type="caution">
    <text evidence="17">The sequence shown here is derived from an EMBL/GenBank/DDBJ whole genome shotgun (WGS) entry which is preliminary data.</text>
</comment>
<evidence type="ECO:0000256" key="9">
    <source>
        <dbReference type="ARBA" id="ARBA00023221"/>
    </source>
</evidence>
<accession>A0A9D7XSM9</accession>
<dbReference type="GO" id="GO:0004769">
    <property type="term" value="F:steroid Delta-isomerase activity"/>
    <property type="evidence" value="ECO:0007669"/>
    <property type="project" value="UniProtKB-EC"/>
</dbReference>
<organism evidence="17 18">
    <name type="scientific">Candidatus Opimibacter skivensis</name>
    <dbReference type="NCBI Taxonomy" id="2982028"/>
    <lineage>
        <taxon>Bacteria</taxon>
        <taxon>Pseudomonadati</taxon>
        <taxon>Bacteroidota</taxon>
        <taxon>Saprospiria</taxon>
        <taxon>Saprospirales</taxon>
        <taxon>Saprospiraceae</taxon>
        <taxon>Candidatus Opimibacter</taxon>
    </lineage>
</organism>
<proteinExistence type="inferred from homology"/>
<evidence type="ECO:0000256" key="13">
    <source>
        <dbReference type="ARBA" id="ARBA00049723"/>
    </source>
</evidence>
<evidence type="ECO:0000256" key="8">
    <source>
        <dbReference type="ARBA" id="ARBA00023166"/>
    </source>
</evidence>
<evidence type="ECO:0000256" key="14">
    <source>
        <dbReference type="ARBA" id="ARBA00049744"/>
    </source>
</evidence>
<dbReference type="EC" id="1.1.3.6" evidence="13"/>
<evidence type="ECO:0000256" key="12">
    <source>
        <dbReference type="ARBA" id="ARBA00049645"/>
    </source>
</evidence>
<dbReference type="Proteomes" id="UP000808337">
    <property type="component" value="Unassembled WGS sequence"/>
</dbReference>
<protein>
    <recommendedName>
        <fullName evidence="14">Cholesterol oxidase</fullName>
        <ecNumber evidence="13">1.1.3.6</ecNumber>
        <ecNumber evidence="11">5.3.3.1</ecNumber>
    </recommendedName>
    <alternativeName>
        <fullName evidence="15">Cholesterol isomerase</fullName>
    </alternativeName>
</protein>
<keyword evidence="5" id="KW-0274">FAD</keyword>
<evidence type="ECO:0000256" key="2">
    <source>
        <dbReference type="ARBA" id="ARBA00010790"/>
    </source>
</evidence>
<evidence type="ECO:0000256" key="10">
    <source>
        <dbReference type="ARBA" id="ARBA00023235"/>
    </source>
</evidence>
<dbReference type="GO" id="GO:0008203">
    <property type="term" value="P:cholesterol metabolic process"/>
    <property type="evidence" value="ECO:0007669"/>
    <property type="project" value="UniProtKB-KW"/>
</dbReference>
<dbReference type="Pfam" id="PF05199">
    <property type="entry name" value="GMC_oxred_C"/>
    <property type="match status" value="1"/>
</dbReference>
<evidence type="ECO:0000256" key="3">
    <source>
        <dbReference type="ARBA" id="ARBA00022548"/>
    </source>
</evidence>
<dbReference type="EMBL" id="JADKGY010000033">
    <property type="protein sequence ID" value="MBK9985181.1"/>
    <property type="molecule type" value="Genomic_DNA"/>
</dbReference>
<evidence type="ECO:0000256" key="7">
    <source>
        <dbReference type="ARBA" id="ARBA00023098"/>
    </source>
</evidence>
<dbReference type="InterPro" id="IPR052542">
    <property type="entry name" value="Cholesterol_Oxidase"/>
</dbReference>
<evidence type="ECO:0000256" key="4">
    <source>
        <dbReference type="ARBA" id="ARBA00022630"/>
    </source>
</evidence>
<evidence type="ECO:0000313" key="17">
    <source>
        <dbReference type="EMBL" id="MBK9985181.1"/>
    </source>
</evidence>
<evidence type="ECO:0000256" key="6">
    <source>
        <dbReference type="ARBA" id="ARBA00023002"/>
    </source>
</evidence>
<sequence>MTDTFNYDYVIIGSGFGGSVSALRLSEKGYKVLVIEKGKWFNNAEDFPKTNWNLRKWMWFPKLGMQGIFRLSFYRHVAVLSGAGVGGGSLVYANTLPIPTISFFNSGHWKGLCDWENELKPFYVLARKMLGAEKHPYMSRSDKVMQTLATEMGDKDAFQKTDVAVYFGKPGETVTDPYYDGMGPDRTGCTLCGGCMLGCRYNAKNTLDKNYLYLAQKSGCEIKAESEVYDVIPLSPDGSDGYEIRFKDSLSWFPKKGSLKTRSVIFSGGVLGTLDLLLKLKSTSLPNLSDALGKGVRTNSESLIGVTTFDKTVSFSEGIAIGSIVTIDENRHVEPVKYSEGAGFWRLFMAPMVQGNSVMSRLFKMIKDWVVHPLDNFKIYFVDDWSKRTHILLYMESIDSTLRMVRSKMGFLKTSIEAGAAPTAFNPLAQSIARKTEKIINGKAMVMSTESLFGIPTTAHILGGACMGEDVQSGVIDKNNNVFNYHNMMICDGSMISANPGVNPALTITAITERAMSMVKSNKH</sequence>
<dbReference type="AlphaFoldDB" id="A0A9D7XSM9"/>
<name>A0A9D7XSM9_9BACT</name>
<keyword evidence="7" id="KW-0443">Lipid metabolism</keyword>
<gene>
    <name evidence="17" type="ORF">IPP15_22970</name>
</gene>
<dbReference type="GO" id="GO:0016995">
    <property type="term" value="F:cholesterol oxidase activity"/>
    <property type="evidence" value="ECO:0007669"/>
    <property type="project" value="UniProtKB-EC"/>
</dbReference>
<dbReference type="SUPFAM" id="SSF51905">
    <property type="entry name" value="FAD/NAD(P)-binding domain"/>
    <property type="match status" value="1"/>
</dbReference>
<dbReference type="PANTHER" id="PTHR47470">
    <property type="entry name" value="CHOLESTEROL OXIDASE"/>
    <property type="match status" value="1"/>
</dbReference>
<evidence type="ECO:0000256" key="5">
    <source>
        <dbReference type="ARBA" id="ARBA00022827"/>
    </source>
</evidence>
<dbReference type="EC" id="5.3.3.1" evidence="11"/>
<comment type="similarity">
    <text evidence="2">Belongs to the GMC oxidoreductase family.</text>
</comment>
<keyword evidence="8" id="KW-1207">Sterol metabolism</keyword>
<keyword evidence="10" id="KW-0413">Isomerase</keyword>
<comment type="pathway">
    <text evidence="12">Steroid metabolism; cholesterol degradation.</text>
</comment>
<evidence type="ECO:0000259" key="16">
    <source>
        <dbReference type="Pfam" id="PF05199"/>
    </source>
</evidence>